<keyword evidence="2" id="KW-1185">Reference proteome</keyword>
<dbReference type="InParanoid" id="G9EJC5"/>
<reference evidence="1 2" key="1">
    <citation type="journal article" date="2011" name="BMC Genomics">
        <title>Insight into cross-talk between intra-amoebal pathogens.</title>
        <authorList>
            <person name="Gimenez G."/>
            <person name="Bertelli C."/>
            <person name="Moliner C."/>
            <person name="Robert C."/>
            <person name="Raoult D."/>
            <person name="Fournier P.E."/>
            <person name="Greub G."/>
        </authorList>
    </citation>
    <scope>NUCLEOTIDE SEQUENCE [LARGE SCALE GENOMIC DNA]</scope>
    <source>
        <strain evidence="1 2">LLAP12</strain>
    </source>
</reference>
<accession>G9EJC5</accession>
<name>G9EJC5_9GAMM</name>
<protein>
    <submittedName>
        <fullName evidence="1">Uncharacterized protein</fullName>
    </submittedName>
</protein>
<dbReference type="HOGENOM" id="CLU_3218047_0_0_6"/>
<organism evidence="1 2">
    <name type="scientific">Legionella drancourtii LLAP12</name>
    <dbReference type="NCBI Taxonomy" id="658187"/>
    <lineage>
        <taxon>Bacteria</taxon>
        <taxon>Pseudomonadati</taxon>
        <taxon>Pseudomonadota</taxon>
        <taxon>Gammaproteobacteria</taxon>
        <taxon>Legionellales</taxon>
        <taxon>Legionellaceae</taxon>
        <taxon>Legionella</taxon>
    </lineage>
</organism>
<dbReference type="EMBL" id="JH413796">
    <property type="protein sequence ID" value="EHL32691.1"/>
    <property type="molecule type" value="Genomic_DNA"/>
</dbReference>
<evidence type="ECO:0000313" key="1">
    <source>
        <dbReference type="EMBL" id="EHL32691.1"/>
    </source>
</evidence>
<sequence length="44" mass="4725">MSSLGFSKNSKSLLIGGIMQLIGADKTTEHLFLPTRNTIEIGGF</sequence>
<proteinExistence type="predicted"/>
<dbReference type="STRING" id="658187.LDG_5284"/>
<gene>
    <name evidence="1" type="ORF">LDG_5284</name>
</gene>
<dbReference type="Proteomes" id="UP000002770">
    <property type="component" value="Unassembled WGS sequence"/>
</dbReference>
<evidence type="ECO:0000313" key="2">
    <source>
        <dbReference type="Proteomes" id="UP000002770"/>
    </source>
</evidence>
<dbReference type="AlphaFoldDB" id="G9EJC5"/>